<dbReference type="Pfam" id="PF16549">
    <property type="entry name" value="T2SSS_2"/>
    <property type="match status" value="1"/>
</dbReference>
<dbReference type="PROSITE" id="PS51257">
    <property type="entry name" value="PROKAR_LIPOPROTEIN"/>
    <property type="match status" value="1"/>
</dbReference>
<evidence type="ECO:0000313" key="2">
    <source>
        <dbReference type="Proteomes" id="UP000245362"/>
    </source>
</evidence>
<gene>
    <name evidence="1" type="ORF">DI392_07580</name>
</gene>
<dbReference type="Gene3D" id="3.30.300.250">
    <property type="match status" value="1"/>
</dbReference>
<dbReference type="Proteomes" id="UP000245362">
    <property type="component" value="Unassembled WGS sequence"/>
</dbReference>
<organism evidence="1 2">
    <name type="scientific">Vibrio albus</name>
    <dbReference type="NCBI Taxonomy" id="2200953"/>
    <lineage>
        <taxon>Bacteria</taxon>
        <taxon>Pseudomonadati</taxon>
        <taxon>Pseudomonadota</taxon>
        <taxon>Gammaproteobacteria</taxon>
        <taxon>Vibrionales</taxon>
        <taxon>Vibrionaceae</taxon>
        <taxon>Vibrio</taxon>
    </lineage>
</organism>
<comment type="caution">
    <text evidence="1">The sequence shown here is derived from an EMBL/GenBank/DDBJ whole genome shotgun (WGS) entry which is preliminary data.</text>
</comment>
<evidence type="ECO:0008006" key="3">
    <source>
        <dbReference type="Google" id="ProtNLM"/>
    </source>
</evidence>
<dbReference type="RefSeq" id="WP_109319302.1">
    <property type="nucleotide sequence ID" value="NZ_QFWT01000003.1"/>
</dbReference>
<keyword evidence="2" id="KW-1185">Reference proteome</keyword>
<protein>
    <recommendedName>
        <fullName evidence="3">Type II secretion system pilot lipoprotein GspS-beta</fullName>
    </recommendedName>
</protein>
<reference evidence="1 2" key="1">
    <citation type="submission" date="2018-05" db="EMBL/GenBank/DDBJ databases">
        <title>Vibrio limimaris sp. nov., isolated from marine sediment.</title>
        <authorList>
            <person name="Li C.-M."/>
        </authorList>
    </citation>
    <scope>NUCLEOTIDE SEQUENCE [LARGE SCALE GENOMIC DNA]</scope>
    <source>
        <strain evidence="1 2">E4404</strain>
    </source>
</reference>
<sequence>MSLSSLKTLFPLLLVTLAGCSSGNSEQQKIEAIAKHRADILAADLPIEHGPLKVIQSRSHANTVELVMLYNGEKPAAELVNSSVKFYCNNSEIRSNLDLGVEYQITMRNARGKLLVSQHISADSCSDVK</sequence>
<accession>A0A2U3BB85</accession>
<dbReference type="OrthoDB" id="5891336at2"/>
<name>A0A2U3BB85_9VIBR</name>
<proteinExistence type="predicted"/>
<dbReference type="InterPro" id="IPR016502">
    <property type="entry name" value="T2SSS_2"/>
</dbReference>
<dbReference type="EMBL" id="QFWT01000003">
    <property type="protein sequence ID" value="PWI34051.1"/>
    <property type="molecule type" value="Genomic_DNA"/>
</dbReference>
<evidence type="ECO:0000313" key="1">
    <source>
        <dbReference type="EMBL" id="PWI34051.1"/>
    </source>
</evidence>
<dbReference type="AlphaFoldDB" id="A0A2U3BB85"/>